<dbReference type="EMBL" id="JAINUG010000011">
    <property type="protein sequence ID" value="KAJ8414896.1"/>
    <property type="molecule type" value="Genomic_DNA"/>
</dbReference>
<feature type="region of interest" description="Disordered" evidence="1">
    <location>
        <begin position="13"/>
        <end position="83"/>
    </location>
</feature>
<dbReference type="Proteomes" id="UP001221898">
    <property type="component" value="Unassembled WGS sequence"/>
</dbReference>
<keyword evidence="3" id="KW-1185">Reference proteome</keyword>
<organism evidence="2 3">
    <name type="scientific">Aldrovandia affinis</name>
    <dbReference type="NCBI Taxonomy" id="143900"/>
    <lineage>
        <taxon>Eukaryota</taxon>
        <taxon>Metazoa</taxon>
        <taxon>Chordata</taxon>
        <taxon>Craniata</taxon>
        <taxon>Vertebrata</taxon>
        <taxon>Euteleostomi</taxon>
        <taxon>Actinopterygii</taxon>
        <taxon>Neopterygii</taxon>
        <taxon>Teleostei</taxon>
        <taxon>Notacanthiformes</taxon>
        <taxon>Halosauridae</taxon>
        <taxon>Aldrovandia</taxon>
    </lineage>
</organism>
<gene>
    <name evidence="2" type="ORF">AAFF_G00024190</name>
</gene>
<comment type="caution">
    <text evidence="2">The sequence shown here is derived from an EMBL/GenBank/DDBJ whole genome shotgun (WGS) entry which is preliminary data.</text>
</comment>
<sequence length="96" mass="10478">MCSWHRATLLSVKRPKSSAPELRHAPLPQTGPLGPRPCLSSGAAYSSRQSQHRRVMAHSRAEGLRAKCTPPLPPDAPPDTDGPTTLLHIWVNLHGY</sequence>
<dbReference type="AlphaFoldDB" id="A0AAD7WYZ1"/>
<name>A0AAD7WYZ1_9TELE</name>
<evidence type="ECO:0000313" key="3">
    <source>
        <dbReference type="Proteomes" id="UP001221898"/>
    </source>
</evidence>
<accession>A0AAD7WYZ1</accession>
<proteinExistence type="predicted"/>
<evidence type="ECO:0000256" key="1">
    <source>
        <dbReference type="SAM" id="MobiDB-lite"/>
    </source>
</evidence>
<reference evidence="2" key="1">
    <citation type="journal article" date="2023" name="Science">
        <title>Genome structures resolve the early diversification of teleost fishes.</title>
        <authorList>
            <person name="Parey E."/>
            <person name="Louis A."/>
            <person name="Montfort J."/>
            <person name="Bouchez O."/>
            <person name="Roques C."/>
            <person name="Iampietro C."/>
            <person name="Lluch J."/>
            <person name="Castinel A."/>
            <person name="Donnadieu C."/>
            <person name="Desvignes T."/>
            <person name="Floi Bucao C."/>
            <person name="Jouanno E."/>
            <person name="Wen M."/>
            <person name="Mejri S."/>
            <person name="Dirks R."/>
            <person name="Jansen H."/>
            <person name="Henkel C."/>
            <person name="Chen W.J."/>
            <person name="Zahm M."/>
            <person name="Cabau C."/>
            <person name="Klopp C."/>
            <person name="Thompson A.W."/>
            <person name="Robinson-Rechavi M."/>
            <person name="Braasch I."/>
            <person name="Lecointre G."/>
            <person name="Bobe J."/>
            <person name="Postlethwait J.H."/>
            <person name="Berthelot C."/>
            <person name="Roest Crollius H."/>
            <person name="Guiguen Y."/>
        </authorList>
    </citation>
    <scope>NUCLEOTIDE SEQUENCE</scope>
    <source>
        <strain evidence="2">NC1722</strain>
    </source>
</reference>
<evidence type="ECO:0000313" key="2">
    <source>
        <dbReference type="EMBL" id="KAJ8414896.1"/>
    </source>
</evidence>
<protein>
    <submittedName>
        <fullName evidence="2">Uncharacterized protein</fullName>
    </submittedName>
</protein>